<reference evidence="2" key="1">
    <citation type="journal article" date="2019" name="Int. J. Syst. Evol. Microbiol.">
        <title>The Global Catalogue of Microorganisms (GCM) 10K type strain sequencing project: providing services to taxonomists for standard genome sequencing and annotation.</title>
        <authorList>
            <consortium name="The Broad Institute Genomics Platform"/>
            <consortium name="The Broad Institute Genome Sequencing Center for Infectious Disease"/>
            <person name="Wu L."/>
            <person name="Ma J."/>
        </authorList>
    </citation>
    <scope>NUCLEOTIDE SEQUENCE [LARGE SCALE GENOMIC DNA]</scope>
    <source>
        <strain evidence="2">CCUG 60524</strain>
    </source>
</reference>
<comment type="caution">
    <text evidence="1">The sequence shown here is derived from an EMBL/GenBank/DDBJ whole genome shotgun (WGS) entry which is preliminary data.</text>
</comment>
<evidence type="ECO:0008006" key="3">
    <source>
        <dbReference type="Google" id="ProtNLM"/>
    </source>
</evidence>
<evidence type="ECO:0000313" key="2">
    <source>
        <dbReference type="Proteomes" id="UP001597108"/>
    </source>
</evidence>
<organism evidence="1 2">
    <name type="scientific">Tropicimonas aquimaris</name>
    <dbReference type="NCBI Taxonomy" id="914152"/>
    <lineage>
        <taxon>Bacteria</taxon>
        <taxon>Pseudomonadati</taxon>
        <taxon>Pseudomonadota</taxon>
        <taxon>Alphaproteobacteria</taxon>
        <taxon>Rhodobacterales</taxon>
        <taxon>Roseobacteraceae</taxon>
        <taxon>Tropicimonas</taxon>
    </lineage>
</organism>
<evidence type="ECO:0000313" key="1">
    <source>
        <dbReference type="EMBL" id="MFD0982560.1"/>
    </source>
</evidence>
<name>A0ABW3IWT6_9RHOB</name>
<proteinExistence type="predicted"/>
<dbReference type="EMBL" id="JBHTJT010000059">
    <property type="protein sequence ID" value="MFD0982560.1"/>
    <property type="molecule type" value="Genomic_DNA"/>
</dbReference>
<gene>
    <name evidence="1" type="ORF">ACFQ2S_23255</name>
</gene>
<dbReference type="Proteomes" id="UP001597108">
    <property type="component" value="Unassembled WGS sequence"/>
</dbReference>
<accession>A0ABW3IWT6</accession>
<dbReference type="RefSeq" id="WP_386078691.1">
    <property type="nucleotide sequence ID" value="NZ_JBHTJT010000059.1"/>
</dbReference>
<sequence length="87" mass="10232">MPGPDPFGLDIEEHENGGFTITCEVWAQGNRANRIARMQAVSRNIRWTGWKCAWCYEPIPLYRRADARFCCEGCRKRAARQRRMNRQ</sequence>
<protein>
    <recommendedName>
        <fullName evidence="3">Zinc-ribbon domain-containing protein</fullName>
    </recommendedName>
</protein>
<keyword evidence="2" id="KW-1185">Reference proteome</keyword>